<gene>
    <name evidence="2" type="ORF">FEZ33_03490</name>
</gene>
<feature type="transmembrane region" description="Helical" evidence="1">
    <location>
        <begin position="193"/>
        <end position="213"/>
    </location>
</feature>
<protein>
    <submittedName>
        <fullName evidence="2">TIGR02206 family membrane protein</fullName>
    </submittedName>
</protein>
<name>A0A5R9EIQ6_9LACT</name>
<reference evidence="2 3" key="1">
    <citation type="submission" date="2019-05" db="EMBL/GenBank/DDBJ databases">
        <title>The metagenome of a microbial culture collection derived from dairy environment covers the genomic content of the human microbiome.</title>
        <authorList>
            <person name="Roder T."/>
            <person name="Wuthrich D."/>
            <person name="Sattari Z."/>
            <person name="Von Ah U."/>
            <person name="Bar C."/>
            <person name="Ronchi F."/>
            <person name="Macpherson A.J."/>
            <person name="Ganal-Vonarburg S.C."/>
            <person name="Bruggmann R."/>
            <person name="Vergeres G."/>
        </authorList>
    </citation>
    <scope>NUCLEOTIDE SEQUENCE [LARGE SCALE GENOMIC DNA]</scope>
    <source>
        <strain evidence="2 3">FAM 24227</strain>
    </source>
</reference>
<dbReference type="OrthoDB" id="9813172at2"/>
<feature type="transmembrane region" description="Helical" evidence="1">
    <location>
        <begin position="70"/>
        <end position="88"/>
    </location>
</feature>
<proteinExistence type="predicted"/>
<evidence type="ECO:0000313" key="3">
    <source>
        <dbReference type="Proteomes" id="UP000306420"/>
    </source>
</evidence>
<dbReference type="InterPro" id="IPR011737">
    <property type="entry name" value="CHP02206_TP0381"/>
</dbReference>
<keyword evidence="1" id="KW-0472">Membrane</keyword>
<feature type="transmembrane region" description="Helical" evidence="1">
    <location>
        <begin position="12"/>
        <end position="32"/>
    </location>
</feature>
<keyword evidence="1" id="KW-0812">Transmembrane</keyword>
<dbReference type="RefSeq" id="WP_138404010.1">
    <property type="nucleotide sequence ID" value="NZ_VBSP01000007.1"/>
</dbReference>
<feature type="transmembrane region" description="Helical" evidence="1">
    <location>
        <begin position="39"/>
        <end position="58"/>
    </location>
</feature>
<comment type="caution">
    <text evidence="2">The sequence shown here is derived from an EMBL/GenBank/DDBJ whole genome shotgun (WGS) entry which is preliminary data.</text>
</comment>
<dbReference type="EMBL" id="VBSP01000007">
    <property type="protein sequence ID" value="TLQ48845.1"/>
    <property type="molecule type" value="Genomic_DNA"/>
</dbReference>
<feature type="transmembrane region" description="Helical" evidence="1">
    <location>
        <begin position="93"/>
        <end position="110"/>
    </location>
</feature>
<organism evidence="2 3">
    <name type="scientific">Ruoffia tabacinasalis</name>
    <dbReference type="NCBI Taxonomy" id="87458"/>
    <lineage>
        <taxon>Bacteria</taxon>
        <taxon>Bacillati</taxon>
        <taxon>Bacillota</taxon>
        <taxon>Bacilli</taxon>
        <taxon>Lactobacillales</taxon>
        <taxon>Aerococcaceae</taxon>
        <taxon>Ruoffia</taxon>
    </lineage>
</organism>
<dbReference type="NCBIfam" id="TIGR02206">
    <property type="entry name" value="intg_mem_TP0381"/>
    <property type="match status" value="1"/>
</dbReference>
<feature type="transmembrane region" description="Helical" evidence="1">
    <location>
        <begin position="122"/>
        <end position="143"/>
    </location>
</feature>
<feature type="transmembrane region" description="Helical" evidence="1">
    <location>
        <begin position="155"/>
        <end position="173"/>
    </location>
</feature>
<keyword evidence="1" id="KW-1133">Transmembrane helix</keyword>
<accession>A0A5R9EIQ6</accession>
<dbReference type="AlphaFoldDB" id="A0A5R9EIQ6"/>
<sequence length="231" mass="27051">MEYIQILGPNHLLYIAVLIFFTCLLFMNQSYVRDHRNTISKYIVTISILQQILLYGSYVLLGEFTLQESLPFHISRINTILGIIFLFTKSEKLFNIVAYFSVFAWLSFLVPSNIEPITHPRGVSFLTNHVITLLLPFYGMIAYNYKVYASARKRVILLFLVYFVFVALFNPIVNGNYFYLRDKPIFSSVPIIFYYPGSILVSILLFFIIEQIFHLVQSKFIHKQTEERVLL</sequence>
<dbReference type="Pfam" id="PF14808">
    <property type="entry name" value="TMEM164"/>
    <property type="match status" value="1"/>
</dbReference>
<evidence type="ECO:0000256" key="1">
    <source>
        <dbReference type="SAM" id="Phobius"/>
    </source>
</evidence>
<evidence type="ECO:0000313" key="2">
    <source>
        <dbReference type="EMBL" id="TLQ48845.1"/>
    </source>
</evidence>
<dbReference type="Proteomes" id="UP000306420">
    <property type="component" value="Unassembled WGS sequence"/>
</dbReference>